<dbReference type="HOGENOM" id="CLU_027634_6_0_5"/>
<dbReference type="Proteomes" id="UP000003635">
    <property type="component" value="Unassembled WGS sequence"/>
</dbReference>
<keyword evidence="3" id="KW-1185">Reference proteome</keyword>
<dbReference type="Gene3D" id="3.40.1190.20">
    <property type="match status" value="1"/>
</dbReference>
<dbReference type="Pfam" id="PF00294">
    <property type="entry name" value="PfkB"/>
    <property type="match status" value="1"/>
</dbReference>
<protein>
    <submittedName>
        <fullName evidence="2">Carbohydrate/pyrimidine kinase, PfkB family protein</fullName>
    </submittedName>
</protein>
<proteinExistence type="predicted"/>
<dbReference type="EMBL" id="AAOT01000007">
    <property type="protein sequence ID" value="EAR51928.1"/>
    <property type="molecule type" value="Genomic_DNA"/>
</dbReference>
<sequence length="303" mass="32709">MSQGFATLGNVTIDDLVFDDGTTKWRTPGGNAIYSALGVAIWGHLVEVVAPIGADYPVELLDRRVSLDRCTPVAETLRDWGLYEADGSRIFVFRRHVRDWRDYSPRLEDIRDLAARCAHLAPLPWDLQLDLALGLRERGTRVIAVDPDDRKLAEVPPAQIARLLRAVDLFLPSLQDAAAMLPEGPPADMLRRLRERAPETPVVAIKLGAEGVILHERDAPDYVRIPSCAGRVVDATGAGDAFSGGALVGFATRGTALAAGLHGSVAASFAVAAHGPDALVAATDEDVAERLNILRERVETHPL</sequence>
<organism evidence="2 3">
    <name type="scientific">Oceanicola granulosus (strain ATCC BAA-861 / DSM 15982 / KCTC 12143 / HTCC2516)</name>
    <dbReference type="NCBI Taxonomy" id="314256"/>
    <lineage>
        <taxon>Bacteria</taxon>
        <taxon>Pseudomonadati</taxon>
        <taxon>Pseudomonadota</taxon>
        <taxon>Alphaproteobacteria</taxon>
        <taxon>Rhodobacterales</taxon>
        <taxon>Roseobacteraceae</taxon>
        <taxon>Oceanicola</taxon>
    </lineage>
</organism>
<dbReference type="OrthoDB" id="9776822at2"/>
<dbReference type="AlphaFoldDB" id="Q2CH83"/>
<dbReference type="RefSeq" id="WP_007256206.1">
    <property type="nucleotide sequence ID" value="NZ_CH724108.1"/>
</dbReference>
<gene>
    <name evidence="2" type="ORF">OG2516_12924</name>
</gene>
<keyword evidence="2" id="KW-0418">Kinase</keyword>
<dbReference type="InterPro" id="IPR011611">
    <property type="entry name" value="PfkB_dom"/>
</dbReference>
<dbReference type="STRING" id="314256.OG2516_12924"/>
<accession>Q2CH83</accession>
<feature type="domain" description="Carbohydrate kinase PfkB" evidence="1">
    <location>
        <begin position="25"/>
        <end position="277"/>
    </location>
</feature>
<dbReference type="eggNOG" id="COG0524">
    <property type="taxonomic scope" value="Bacteria"/>
</dbReference>
<dbReference type="InterPro" id="IPR029056">
    <property type="entry name" value="Ribokinase-like"/>
</dbReference>
<evidence type="ECO:0000313" key="3">
    <source>
        <dbReference type="Proteomes" id="UP000003635"/>
    </source>
</evidence>
<name>Q2CH83_OCEGH</name>
<evidence type="ECO:0000313" key="2">
    <source>
        <dbReference type="EMBL" id="EAR51928.1"/>
    </source>
</evidence>
<reference evidence="2 3" key="1">
    <citation type="journal article" date="2010" name="J. Bacteriol.">
        <title>Genome sequences of Oceanicola granulosus HTCC2516(T) and Oceanicola batsensis HTCC2597(TDelta).</title>
        <authorList>
            <person name="Thrash J.C."/>
            <person name="Cho J.C."/>
            <person name="Vergin K.L."/>
            <person name="Giovannoni S.J."/>
        </authorList>
    </citation>
    <scope>NUCLEOTIDE SEQUENCE [LARGE SCALE GENOMIC DNA]</scope>
    <source>
        <strain evidence="3">ATCC BAA-861 / DSM 15982 / KCTC 12143 / HTCC2516</strain>
    </source>
</reference>
<comment type="caution">
    <text evidence="2">The sequence shown here is derived from an EMBL/GenBank/DDBJ whole genome shotgun (WGS) entry which is preliminary data.</text>
</comment>
<dbReference type="SUPFAM" id="SSF53613">
    <property type="entry name" value="Ribokinase-like"/>
    <property type="match status" value="1"/>
</dbReference>
<evidence type="ECO:0000259" key="1">
    <source>
        <dbReference type="Pfam" id="PF00294"/>
    </source>
</evidence>
<dbReference type="GO" id="GO:0016301">
    <property type="term" value="F:kinase activity"/>
    <property type="evidence" value="ECO:0007669"/>
    <property type="project" value="UniProtKB-KW"/>
</dbReference>
<dbReference type="PANTHER" id="PTHR47098:SF2">
    <property type="entry name" value="PROTEIN MAK32"/>
    <property type="match status" value="1"/>
</dbReference>
<dbReference type="PANTHER" id="PTHR47098">
    <property type="entry name" value="PROTEIN MAK32"/>
    <property type="match status" value="1"/>
</dbReference>
<keyword evidence="2" id="KW-0808">Transferase</keyword>